<dbReference type="PANTHER" id="PTHR33221">
    <property type="entry name" value="WINGED HELIX-TURN-HELIX TRANSCRIPTIONAL REGULATOR, RRF2 FAMILY"/>
    <property type="match status" value="1"/>
</dbReference>
<reference evidence="1 2" key="1">
    <citation type="submission" date="2016-07" db="EMBL/GenBank/DDBJ databases">
        <authorList>
            <person name="Townsley L."/>
            <person name="Shank E.A."/>
        </authorList>
    </citation>
    <scope>NUCLEOTIDE SEQUENCE [LARGE SCALE GENOMIC DNA]</scope>
    <source>
        <strain evidence="1 2">CH01</strain>
    </source>
</reference>
<dbReference type="InterPro" id="IPR036388">
    <property type="entry name" value="WH-like_DNA-bd_sf"/>
</dbReference>
<dbReference type="SUPFAM" id="SSF46785">
    <property type="entry name" value="Winged helix' DNA-binding domain"/>
    <property type="match status" value="1"/>
</dbReference>
<dbReference type="PROSITE" id="PS51197">
    <property type="entry name" value="HTH_RRF2_2"/>
    <property type="match status" value="1"/>
</dbReference>
<keyword evidence="2" id="KW-1185">Reference proteome</keyword>
<protein>
    <submittedName>
        <fullName evidence="1">Transcriptional regulator</fullName>
    </submittedName>
</protein>
<evidence type="ECO:0000313" key="2">
    <source>
        <dbReference type="Proteomes" id="UP000094580"/>
    </source>
</evidence>
<name>A0ABX2ZRE9_9BACI</name>
<dbReference type="Pfam" id="PF02082">
    <property type="entry name" value="Rrf2"/>
    <property type="match status" value="1"/>
</dbReference>
<dbReference type="PROSITE" id="PS01332">
    <property type="entry name" value="HTH_RRF2_1"/>
    <property type="match status" value="1"/>
</dbReference>
<dbReference type="PANTHER" id="PTHR33221:SF15">
    <property type="entry name" value="HTH-TYPE TRANSCRIPTIONAL REGULATOR YWGB-RELATED"/>
    <property type="match status" value="1"/>
</dbReference>
<evidence type="ECO:0000313" key="1">
    <source>
        <dbReference type="EMBL" id="ODG92331.1"/>
    </source>
</evidence>
<dbReference type="InterPro" id="IPR030489">
    <property type="entry name" value="TR_Rrf2-type_CS"/>
</dbReference>
<dbReference type="InterPro" id="IPR036390">
    <property type="entry name" value="WH_DNA-bd_sf"/>
</dbReference>
<dbReference type="EMBL" id="MDKC01000009">
    <property type="protein sequence ID" value="ODG92331.1"/>
    <property type="molecule type" value="Genomic_DNA"/>
</dbReference>
<dbReference type="InterPro" id="IPR000944">
    <property type="entry name" value="Tscrpt_reg_Rrf2"/>
</dbReference>
<organism evidence="1 2">
    <name type="scientific">Gottfriedia luciferensis</name>
    <dbReference type="NCBI Taxonomy" id="178774"/>
    <lineage>
        <taxon>Bacteria</taxon>
        <taxon>Bacillati</taxon>
        <taxon>Bacillota</taxon>
        <taxon>Bacilli</taxon>
        <taxon>Bacillales</taxon>
        <taxon>Bacillaceae</taxon>
        <taxon>Gottfriedia</taxon>
    </lineage>
</organism>
<dbReference type="Proteomes" id="UP000094580">
    <property type="component" value="Unassembled WGS sequence"/>
</dbReference>
<dbReference type="Gene3D" id="1.10.10.10">
    <property type="entry name" value="Winged helix-like DNA-binding domain superfamily/Winged helix DNA-binding domain"/>
    <property type="match status" value="1"/>
</dbReference>
<sequence>MILKDKVSSTKWFGLALQSLLVLAEQDGICPSAVLAQKLEAQSTFLRKILANLVKAGIISAKEGRDGGYYLARGANEITLKDVYDAMRSDPYSKGFLDVNSKECFTPSTRSALYDLKDEMESWLVEGLAKKTISDLLPKENG</sequence>
<proteinExistence type="predicted"/>
<comment type="caution">
    <text evidence="1">The sequence shown here is derived from an EMBL/GenBank/DDBJ whole genome shotgun (WGS) entry which is preliminary data.</text>
</comment>
<gene>
    <name evidence="1" type="ORF">BED47_20355</name>
</gene>
<accession>A0ABX2ZRE9</accession>